<dbReference type="Gene3D" id="2.60.40.10">
    <property type="entry name" value="Immunoglobulins"/>
    <property type="match status" value="1"/>
</dbReference>
<dbReference type="HOGENOM" id="CLU_719437_0_0_0"/>
<dbReference type="AlphaFoldDB" id="Q01RB8"/>
<dbReference type="InterPro" id="IPR013783">
    <property type="entry name" value="Ig-like_fold"/>
</dbReference>
<reference evidence="2" key="1">
    <citation type="submission" date="2006-10" db="EMBL/GenBank/DDBJ databases">
        <title>Complete sequence of Solibacter usitatus Ellin6076.</title>
        <authorList>
            <consortium name="US DOE Joint Genome Institute"/>
            <person name="Copeland A."/>
            <person name="Lucas S."/>
            <person name="Lapidus A."/>
            <person name="Barry K."/>
            <person name="Detter J.C."/>
            <person name="Glavina del Rio T."/>
            <person name="Hammon N."/>
            <person name="Israni S."/>
            <person name="Dalin E."/>
            <person name="Tice H."/>
            <person name="Pitluck S."/>
            <person name="Thompson L.S."/>
            <person name="Brettin T."/>
            <person name="Bruce D."/>
            <person name="Han C."/>
            <person name="Tapia R."/>
            <person name="Gilna P."/>
            <person name="Schmutz J."/>
            <person name="Larimer F."/>
            <person name="Land M."/>
            <person name="Hauser L."/>
            <person name="Kyrpides N."/>
            <person name="Mikhailova N."/>
            <person name="Janssen P.H."/>
            <person name="Kuske C.R."/>
            <person name="Richardson P."/>
        </authorList>
    </citation>
    <scope>NUCLEOTIDE SEQUENCE</scope>
    <source>
        <strain evidence="2">Ellin6076</strain>
    </source>
</reference>
<protein>
    <recommendedName>
        <fullName evidence="3">IPT/TIG domain-containing protein</fullName>
    </recommendedName>
</protein>
<dbReference type="STRING" id="234267.Acid_6888"/>
<gene>
    <name evidence="2" type="ordered locus">Acid_6888</name>
</gene>
<sequence length="384" mass="40010" precursor="true">MRVCITIGLACMAAGVLFAQSGGPGPSTAGSTSVKRVALSIPDETSPPGGIVQLKFMVTEPTPISTGKPISSYDDSTFDGVWGIELFNPTADVNGVAMIRANWVRMQYVTSSGTQGTDYPIMTMALHVRPDAVPGTQTQFSLDPSSTWTLGLLGTTTLKPMAPATIKVGGSISITNVVPGGGVLPVGSLVRILGMGFQPRSQVQLNAIKFSSIRIVSSSEIDFTLAQDTNMTGQKIQVVNPDGSQDTYFSYLRGIPMGQSDQPLLTGTLPIFSSMVHSMAVFSPVAPAYASQFMGVAMQNPNTSDVQVTVALHSSANSLMGSSTTTLPAGNRLMRAISELTQGAAPTFGSYVTVTASHPIQVFGFLGDNAAGTVTPFCAAVTQP</sequence>
<name>Q01RB8_SOLUE</name>
<dbReference type="EMBL" id="CP000473">
    <property type="protein sequence ID" value="ABJ87802.1"/>
    <property type="molecule type" value="Genomic_DNA"/>
</dbReference>
<organism evidence="2">
    <name type="scientific">Solibacter usitatus (strain Ellin6076)</name>
    <dbReference type="NCBI Taxonomy" id="234267"/>
    <lineage>
        <taxon>Bacteria</taxon>
        <taxon>Pseudomonadati</taxon>
        <taxon>Acidobacteriota</taxon>
        <taxon>Terriglobia</taxon>
        <taxon>Bryobacterales</taxon>
        <taxon>Solibacteraceae</taxon>
        <taxon>Candidatus Solibacter</taxon>
    </lineage>
</organism>
<dbReference type="KEGG" id="sus:Acid_6888"/>
<evidence type="ECO:0008006" key="3">
    <source>
        <dbReference type="Google" id="ProtNLM"/>
    </source>
</evidence>
<proteinExistence type="predicted"/>
<feature type="chain" id="PRO_5004163250" description="IPT/TIG domain-containing protein" evidence="1">
    <location>
        <begin position="20"/>
        <end position="384"/>
    </location>
</feature>
<feature type="signal peptide" evidence="1">
    <location>
        <begin position="1"/>
        <end position="19"/>
    </location>
</feature>
<dbReference type="InterPro" id="IPR014756">
    <property type="entry name" value="Ig_E-set"/>
</dbReference>
<dbReference type="SUPFAM" id="SSF81296">
    <property type="entry name" value="E set domains"/>
    <property type="match status" value="1"/>
</dbReference>
<evidence type="ECO:0000256" key="1">
    <source>
        <dbReference type="SAM" id="SignalP"/>
    </source>
</evidence>
<keyword evidence="1" id="KW-0732">Signal</keyword>
<accession>Q01RB8</accession>
<evidence type="ECO:0000313" key="2">
    <source>
        <dbReference type="EMBL" id="ABJ87802.1"/>
    </source>
</evidence>
<dbReference type="InParanoid" id="Q01RB8"/>